<comment type="caution">
    <text evidence="9">The sequence shown here is derived from an EMBL/GenBank/DDBJ whole genome shotgun (WGS) entry which is preliminary data.</text>
</comment>
<feature type="domain" description="Pecanex C-terminal" evidence="8">
    <location>
        <begin position="1684"/>
        <end position="1909"/>
    </location>
</feature>
<feature type="compositionally biased region" description="Basic residues" evidence="7">
    <location>
        <begin position="325"/>
        <end position="343"/>
    </location>
</feature>
<dbReference type="PANTHER" id="PTHR12372">
    <property type="entry name" value="PECANEX"/>
    <property type="match status" value="1"/>
</dbReference>
<feature type="transmembrane region" description="Helical" evidence="6">
    <location>
        <begin position="1048"/>
        <end position="1074"/>
    </location>
</feature>
<keyword evidence="3 6" id="KW-0812">Transmembrane</keyword>
<proteinExistence type="inferred from homology"/>
<feature type="region of interest" description="Disordered" evidence="7">
    <location>
        <begin position="295"/>
        <end position="373"/>
    </location>
</feature>
<feature type="transmembrane region" description="Helical" evidence="6">
    <location>
        <begin position="1168"/>
        <end position="1187"/>
    </location>
</feature>
<feature type="region of interest" description="Disordered" evidence="7">
    <location>
        <begin position="91"/>
        <end position="115"/>
    </location>
</feature>
<feature type="compositionally biased region" description="Low complexity" evidence="7">
    <location>
        <begin position="843"/>
        <end position="854"/>
    </location>
</feature>
<feature type="compositionally biased region" description="Polar residues" evidence="7">
    <location>
        <begin position="537"/>
        <end position="573"/>
    </location>
</feature>
<keyword evidence="4 6" id="KW-1133">Transmembrane helix</keyword>
<feature type="compositionally biased region" description="Acidic residues" evidence="7">
    <location>
        <begin position="91"/>
        <end position="103"/>
    </location>
</feature>
<feature type="region of interest" description="Disordered" evidence="7">
    <location>
        <begin position="386"/>
        <end position="407"/>
    </location>
</feature>
<evidence type="ECO:0000256" key="1">
    <source>
        <dbReference type="ARBA" id="ARBA00004141"/>
    </source>
</evidence>
<evidence type="ECO:0000313" key="9">
    <source>
        <dbReference type="EMBL" id="KAK7493557.1"/>
    </source>
</evidence>
<feature type="compositionally biased region" description="Polar residues" evidence="7">
    <location>
        <begin position="626"/>
        <end position="649"/>
    </location>
</feature>
<protein>
    <recommendedName>
        <fullName evidence="6">Pecanex-like protein</fullName>
    </recommendedName>
</protein>
<feature type="compositionally biased region" description="Basic and acidic residues" evidence="7">
    <location>
        <begin position="691"/>
        <end position="705"/>
    </location>
</feature>
<comment type="subcellular location">
    <subcellularLocation>
        <location evidence="1 6">Membrane</location>
        <topology evidence="1 6">Multi-pass membrane protein</topology>
    </subcellularLocation>
</comment>
<comment type="caution">
    <text evidence="6">Lacks conserved residue(s) required for the propagation of feature annotation.</text>
</comment>
<feature type="region of interest" description="Disordered" evidence="7">
    <location>
        <begin position="467"/>
        <end position="594"/>
    </location>
</feature>
<evidence type="ECO:0000256" key="4">
    <source>
        <dbReference type="ARBA" id="ARBA00022989"/>
    </source>
</evidence>
<dbReference type="Pfam" id="PF05041">
    <property type="entry name" value="Pecanex_C"/>
    <property type="match status" value="1"/>
</dbReference>
<dbReference type="EMBL" id="JACVVK020000092">
    <property type="protein sequence ID" value="KAK7493557.1"/>
    <property type="molecule type" value="Genomic_DNA"/>
</dbReference>
<feature type="region of interest" description="Disordered" evidence="7">
    <location>
        <begin position="607"/>
        <end position="653"/>
    </location>
</feature>
<comment type="similarity">
    <text evidence="2 6">Belongs to the pecanex family.</text>
</comment>
<dbReference type="GO" id="GO:0016020">
    <property type="term" value="C:membrane"/>
    <property type="evidence" value="ECO:0007669"/>
    <property type="project" value="UniProtKB-SubCell"/>
</dbReference>
<dbReference type="InterPro" id="IPR007735">
    <property type="entry name" value="Pecanex_C"/>
</dbReference>
<dbReference type="Proteomes" id="UP001519460">
    <property type="component" value="Unassembled WGS sequence"/>
</dbReference>
<keyword evidence="5 6" id="KW-0472">Membrane</keyword>
<dbReference type="InterPro" id="IPR039797">
    <property type="entry name" value="Pecanex"/>
</dbReference>
<evidence type="ECO:0000256" key="5">
    <source>
        <dbReference type="ARBA" id="ARBA00023136"/>
    </source>
</evidence>
<reference evidence="9 10" key="1">
    <citation type="journal article" date="2023" name="Sci. Data">
        <title>Genome assembly of the Korean intertidal mud-creeper Batillaria attramentaria.</title>
        <authorList>
            <person name="Patra A.K."/>
            <person name="Ho P.T."/>
            <person name="Jun S."/>
            <person name="Lee S.J."/>
            <person name="Kim Y."/>
            <person name="Won Y.J."/>
        </authorList>
    </citation>
    <scope>NUCLEOTIDE SEQUENCE [LARGE SCALE GENOMIC DNA]</scope>
    <source>
        <strain evidence="9">Wonlab-2016</strain>
    </source>
</reference>
<evidence type="ECO:0000256" key="2">
    <source>
        <dbReference type="ARBA" id="ARBA00010170"/>
    </source>
</evidence>
<feature type="transmembrane region" description="Helical" evidence="6">
    <location>
        <begin position="1011"/>
        <end position="1036"/>
    </location>
</feature>
<feature type="compositionally biased region" description="Basic and acidic residues" evidence="7">
    <location>
        <begin position="104"/>
        <end position="115"/>
    </location>
</feature>
<dbReference type="PANTHER" id="PTHR12372:SF7">
    <property type="entry name" value="PROTEIN PECANEX"/>
    <property type="match status" value="1"/>
</dbReference>
<feature type="region of interest" description="Disordered" evidence="7">
    <location>
        <begin position="685"/>
        <end position="779"/>
    </location>
</feature>
<organism evidence="9 10">
    <name type="scientific">Batillaria attramentaria</name>
    <dbReference type="NCBI Taxonomy" id="370345"/>
    <lineage>
        <taxon>Eukaryota</taxon>
        <taxon>Metazoa</taxon>
        <taxon>Spiralia</taxon>
        <taxon>Lophotrochozoa</taxon>
        <taxon>Mollusca</taxon>
        <taxon>Gastropoda</taxon>
        <taxon>Caenogastropoda</taxon>
        <taxon>Sorbeoconcha</taxon>
        <taxon>Cerithioidea</taxon>
        <taxon>Batillariidae</taxon>
        <taxon>Batillaria</taxon>
    </lineage>
</organism>
<gene>
    <name evidence="9" type="ORF">BaRGS_00015268</name>
</gene>
<name>A0ABD0L3E7_9CAEN</name>
<feature type="compositionally biased region" description="Basic and acidic residues" evidence="7">
    <location>
        <begin position="225"/>
        <end position="243"/>
    </location>
</feature>
<feature type="transmembrane region" description="Helical" evidence="6">
    <location>
        <begin position="1199"/>
        <end position="1215"/>
    </location>
</feature>
<feature type="transmembrane region" description="Helical" evidence="6">
    <location>
        <begin position="954"/>
        <end position="977"/>
    </location>
</feature>
<feature type="compositionally biased region" description="Basic residues" evidence="7">
    <location>
        <begin position="759"/>
        <end position="774"/>
    </location>
</feature>
<feature type="region of interest" description="Disordered" evidence="7">
    <location>
        <begin position="220"/>
        <end position="243"/>
    </location>
</feature>
<evidence type="ECO:0000256" key="3">
    <source>
        <dbReference type="ARBA" id="ARBA00022692"/>
    </source>
</evidence>
<evidence type="ECO:0000259" key="8">
    <source>
        <dbReference type="Pfam" id="PF05041"/>
    </source>
</evidence>
<evidence type="ECO:0000256" key="6">
    <source>
        <dbReference type="RuleBase" id="RU367089"/>
    </source>
</evidence>
<accession>A0ABD0L3E7</accession>
<feature type="region of interest" description="Disordered" evidence="7">
    <location>
        <begin position="837"/>
        <end position="867"/>
    </location>
</feature>
<keyword evidence="10" id="KW-1185">Reference proteome</keyword>
<evidence type="ECO:0000313" key="10">
    <source>
        <dbReference type="Proteomes" id="UP001519460"/>
    </source>
</evidence>
<evidence type="ECO:0000256" key="7">
    <source>
        <dbReference type="SAM" id="MobiDB-lite"/>
    </source>
</evidence>
<feature type="transmembrane region" description="Helical" evidence="6">
    <location>
        <begin position="1094"/>
        <end position="1114"/>
    </location>
</feature>
<feature type="region of interest" description="Disordered" evidence="7">
    <location>
        <begin position="420"/>
        <end position="439"/>
    </location>
</feature>
<feature type="compositionally biased region" description="Basic and acidic residues" evidence="7">
    <location>
        <begin position="350"/>
        <end position="373"/>
    </location>
</feature>
<sequence>MGSHILDILRQGIWASLTGGWFYDPQHNIFCNTVHLYLWMFLLAFPFVLYLTLIPSVLVWGVYCGTIGLLFTFVKVTNYKLHHVFNTGELVEEDKSDNPESEEDVAKTPENRSEKGECYEMTPIGNVGAGDFATNDKVDAMSEGKGHSETDGMLEALKGKAPLAEIEDGEITMEGATNHISECSPDSSCNETGGALNWLHNQDIPLTITTQADIELLPHGSRITPGDHAKTFKEESDSDLSPDHIPRLRARRERKAVRRTASALETSSSPMLGAFQIRQPFHMSLPQRFKPLHTERGAGNVHRPHSDSLIVASGTNGPHPGERVRVRRKIHREGGFRIKHKGKQTAPDQKPPEHSRPVKPRKDSPMPTRSERLKILRSVSLSALSYKDNEQQPHHHTSGSDVSDLSSGEVPQVIAWMPEVSDLTMNRPGSGRTTDSGSTLVEKVQTFGSGGGGDDTVQLDSPLIHRTHPVLGHQGSSPMATGSSGSARSRAKSHPESSPVRRGRFHSDGDSKVRRRRGSHRDQSPPGLHSLFHGDSDSMTSEPGVTEYTDSTSTVTNEGESSYDLSSDQQPPVSYQPLMGLECTTTPSSPSADELELMRSKGAIPKHYQRHSLQPARPEPPALPTTVPSANKNRSQSEVLSTSPGSTDLSDPEEIRRKIIEILCDPDEHTEEIKQLQKLVKLKKSQATGYDDAHKEKSAEAKAGRAEVTGRGGRSGGRAKTTPALLDTEEESKANIPTEFSALLPGSAERSEAETASAKKGRRKRARRPPKRRKDSPPLAVLTNMVMGTGGHLAVSHDDTTDGAIHWFQDESGVWMSYAFGENSAGVATGIVEPEPLTESASEKCSISSSGSSSTDMVETPKSDDHRDSILHNMSLRDSLMALPANTEARSTQNVLHSYVQALLERNRAPLGALVLTANFYHDLWIFFFCFIMAGCQYCLLKSVQPDAASPMHGYNRLIVFSRPFYFCVCCGLVLLLDHASSTQVPDPVYLYGLPFTIIPSLVFARDFLLVFILCFPLLFTVGLLPQVNTFIMYILEQIDMHVFGGNASTGLVASTYCVCRSILSVALLYGLAYGSLESIGREYSCEGEVSHDAAQNVLFSILCGLMVALAYHLSRCASDPSTYWMMIRDALCKQEPKDPEAATTDELVDPLPEKLKQCVSQRLQSDLIVSIAVTIFVFAVHVSTAFTSPALQPVLSDVLYLMAASLGFIIHYIIPQLRKETPWLCFSHPILKNREWDYFEVKEPAKVMVFEKLYLALRFIERNVMYPVVFMCAVTTSAPQIVCKFKNFVGPLVVVVCGLKMLRFAMSDTPRQYMIITFTYFFFKYDYRTSSETFLIDYFFISILFCKFSDLMLKMKFIITYIAPWQITWGSAFHAFAQPFSVPHSAMLFLQAGVSSLFSTPLNPFLGSAIFITSYVRPVKFWERDYNTKRVDHSNTRLASQLERNPGADDNNLNSIFYEHLTRSLQHSLCGDLLLGRWGGYTQGDCFIMASDYLNALVHIIEIGNGLVTFQLRGLEFRGTYCQQREVEAITEGIEDNEGFCCFEPGHLPHFLSLNAAFNQRWLAWEVVVAKYVLEGYSISDNSAASMLQVFELRKALITYYIKSIIYYTVRSPRLEQWIENPGVRQAMEATAEDSYVDLDPTFSSHVDEDYDHRMSGISRQSFCNMYLQWIQHCASRQDRIVDSEKNSMLVSLCFALSLLGRRALGAASNNSSGVDFFLYGLHALFKGDFRITSARDEWVFADMEMMRRVVAPAIRMSLKLHQDHFTSPDEYDDNPVLYDAITLYEQSMVISHEADPAWRNAVLSNVSSLLALRHVFDEGSDEYKIIMLNKRYLSFRVVKVNRECVRGLWAGQQQELIYLRNRNPERGSIQNAKQALRNMINSSCDQPIGYPIYVSPLTTSYSSTHEQLAALPIVGGEFALKSIRGFFKSVWQRMRRRCDATCAGGSSSIDIDHSYTVSHQAAASALSEYWEKEQMRDGGQMGREEAGQACFGPGNSPAGQGTGGGLGADIPLQSLGNRGSLVSTASSASKPSALASLANLISDTAPRDPPPQRVRIMDPSQVFDSINLGRRIDVQWPKEEWRLNGGKAAWGDWVPRAGMEGTVVHRWMPGHRDTLRRSHLDSKTILLVNLHDRFVPIAESGVMDLGAEV</sequence>